<accession>A0AAV1HXK5</accession>
<sequence length="369" mass="42170">MVHKVPAHKNLLCNLKKDRKELETDAKSICIDTLPRWENLTESDIEVSEISGGITNLLWKLTPKLESGLAPVVVRIFGEQTDLLIDREREKEVLLQLNQAGFGAPVLSTFDNGRVEGFLDMRTLTPVEMTEPSMARRIAQRLKHFHTAPVQLKGADPGQAEVFPLIQKWLAMARDIKYDDAEKQKAHDAVDLDAMQQELNLTSSAAQKLQSPVVWSHNDLLSGNVLVTHQAVEERGAVGNLGSMQFIDFEYGAYSYRGHDWGNHFAEYAGFECDYSRYPDNEHVELFVRAYLNERAHSPASEEEVAAAVAEGNFFSLVAHQYWGVWALIQARHSPIDFDYFQYSKLRWNEYHRRKEEFMQAIQPHLERS</sequence>
<dbReference type="SUPFAM" id="SSF56112">
    <property type="entry name" value="Protein kinase-like (PK-like)"/>
    <property type="match status" value="1"/>
</dbReference>
<dbReference type="Pfam" id="PF01633">
    <property type="entry name" value="Choline_kinase"/>
    <property type="match status" value="1"/>
</dbReference>
<evidence type="ECO:0000313" key="4">
    <source>
        <dbReference type="EMBL" id="CAK0762104.1"/>
    </source>
</evidence>
<dbReference type="GO" id="GO:0005737">
    <property type="term" value="C:cytoplasm"/>
    <property type="evidence" value="ECO:0007669"/>
    <property type="project" value="TreeGrafter"/>
</dbReference>
<dbReference type="Proteomes" id="UP001314263">
    <property type="component" value="Unassembled WGS sequence"/>
</dbReference>
<comment type="pathway">
    <text evidence="1">Phospholipid metabolism; phosphatidylethanolamine biosynthesis; phosphatidylethanolamine from ethanolamine: step 1/3.</text>
</comment>
<protein>
    <recommendedName>
        <fullName evidence="3">ethanolamine kinase</fullName>
        <ecNumber evidence="3">2.7.1.82</ecNumber>
    </recommendedName>
</protein>
<keyword evidence="5" id="KW-1185">Reference proteome</keyword>
<evidence type="ECO:0000256" key="2">
    <source>
        <dbReference type="ARBA" id="ARBA00038211"/>
    </source>
</evidence>
<dbReference type="GO" id="GO:0004305">
    <property type="term" value="F:ethanolamine kinase activity"/>
    <property type="evidence" value="ECO:0007669"/>
    <property type="project" value="UniProtKB-EC"/>
</dbReference>
<dbReference type="PANTHER" id="PTHR22603">
    <property type="entry name" value="CHOLINE/ETHANOALAMINE KINASE"/>
    <property type="match status" value="1"/>
</dbReference>
<dbReference type="Gene3D" id="3.30.200.20">
    <property type="entry name" value="Phosphorylase Kinase, domain 1"/>
    <property type="match status" value="1"/>
</dbReference>
<evidence type="ECO:0000256" key="1">
    <source>
        <dbReference type="ARBA" id="ARBA00037883"/>
    </source>
</evidence>
<evidence type="ECO:0000256" key="3">
    <source>
        <dbReference type="ARBA" id="ARBA00038874"/>
    </source>
</evidence>
<comment type="caution">
    <text evidence="4">The sequence shown here is derived from an EMBL/GenBank/DDBJ whole genome shotgun (WGS) entry which is preliminary data.</text>
</comment>
<dbReference type="PANTHER" id="PTHR22603:SF66">
    <property type="entry name" value="ETHANOLAMINE KINASE"/>
    <property type="match status" value="1"/>
</dbReference>
<reference evidence="4 5" key="1">
    <citation type="submission" date="2023-10" db="EMBL/GenBank/DDBJ databases">
        <authorList>
            <person name="Maclean D."/>
            <person name="Macfadyen A."/>
        </authorList>
    </citation>
    <scope>NUCLEOTIDE SEQUENCE [LARGE SCALE GENOMIC DNA]</scope>
</reference>
<gene>
    <name evidence="4" type="ORF">CVIRNUC_002923</name>
</gene>
<name>A0AAV1HXK5_9CHLO</name>
<dbReference type="EMBL" id="CAUYUE010000004">
    <property type="protein sequence ID" value="CAK0762104.1"/>
    <property type="molecule type" value="Genomic_DNA"/>
</dbReference>
<dbReference type="AlphaFoldDB" id="A0AAV1HXK5"/>
<evidence type="ECO:0000313" key="5">
    <source>
        <dbReference type="Proteomes" id="UP001314263"/>
    </source>
</evidence>
<dbReference type="InterPro" id="IPR011009">
    <property type="entry name" value="Kinase-like_dom_sf"/>
</dbReference>
<dbReference type="Gene3D" id="3.90.1200.10">
    <property type="match status" value="1"/>
</dbReference>
<organism evidence="4 5">
    <name type="scientific">Coccomyxa viridis</name>
    <dbReference type="NCBI Taxonomy" id="1274662"/>
    <lineage>
        <taxon>Eukaryota</taxon>
        <taxon>Viridiplantae</taxon>
        <taxon>Chlorophyta</taxon>
        <taxon>core chlorophytes</taxon>
        <taxon>Trebouxiophyceae</taxon>
        <taxon>Trebouxiophyceae incertae sedis</taxon>
        <taxon>Coccomyxaceae</taxon>
        <taxon>Coccomyxa</taxon>
    </lineage>
</organism>
<comment type="similarity">
    <text evidence="2">Belongs to the choline/ethanolamine kinase family.</text>
</comment>
<dbReference type="EC" id="2.7.1.82" evidence="3"/>
<dbReference type="CDD" id="cd05157">
    <property type="entry name" value="ETNK_euk"/>
    <property type="match status" value="1"/>
</dbReference>
<dbReference type="GO" id="GO:0006646">
    <property type="term" value="P:phosphatidylethanolamine biosynthetic process"/>
    <property type="evidence" value="ECO:0007669"/>
    <property type="project" value="TreeGrafter"/>
</dbReference>
<proteinExistence type="inferred from homology"/>